<name>A0ABV9KLD5_9RHOB</name>
<dbReference type="InterPro" id="IPR017871">
    <property type="entry name" value="ABC_transporter-like_CS"/>
</dbReference>
<dbReference type="PROSITE" id="PS50893">
    <property type="entry name" value="ABC_TRANSPORTER_2"/>
    <property type="match status" value="1"/>
</dbReference>
<dbReference type="PANTHER" id="PTHR43820">
    <property type="entry name" value="HIGH-AFFINITY BRANCHED-CHAIN AMINO ACID TRANSPORT ATP-BINDING PROTEIN LIVF"/>
    <property type="match status" value="1"/>
</dbReference>
<dbReference type="SMART" id="SM00382">
    <property type="entry name" value="AAA"/>
    <property type="match status" value="1"/>
</dbReference>
<evidence type="ECO:0000256" key="4">
    <source>
        <dbReference type="ARBA" id="ARBA00022840"/>
    </source>
</evidence>
<dbReference type="CDD" id="cd03224">
    <property type="entry name" value="ABC_TM1139_LivF_branched"/>
    <property type="match status" value="1"/>
</dbReference>
<evidence type="ECO:0000256" key="3">
    <source>
        <dbReference type="ARBA" id="ARBA00022741"/>
    </source>
</evidence>
<comment type="caution">
    <text evidence="7">The sequence shown here is derived from an EMBL/GenBank/DDBJ whole genome shotgun (WGS) entry which is preliminary data.</text>
</comment>
<protein>
    <submittedName>
        <fullName evidence="7">ABC transporter ATP-binding protein</fullName>
    </submittedName>
</protein>
<evidence type="ECO:0000259" key="6">
    <source>
        <dbReference type="PROSITE" id="PS50893"/>
    </source>
</evidence>
<comment type="similarity">
    <text evidence="1">Belongs to the ABC transporter superfamily.</text>
</comment>
<proteinExistence type="inferred from homology"/>
<dbReference type="InterPro" id="IPR003439">
    <property type="entry name" value="ABC_transporter-like_ATP-bd"/>
</dbReference>
<evidence type="ECO:0000313" key="7">
    <source>
        <dbReference type="EMBL" id="MFC4670794.1"/>
    </source>
</evidence>
<organism evidence="7 8">
    <name type="scientific">Seohaeicola nanhaiensis</name>
    <dbReference type="NCBI Taxonomy" id="1387282"/>
    <lineage>
        <taxon>Bacteria</taxon>
        <taxon>Pseudomonadati</taxon>
        <taxon>Pseudomonadota</taxon>
        <taxon>Alphaproteobacteria</taxon>
        <taxon>Rhodobacterales</taxon>
        <taxon>Roseobacteraceae</taxon>
        <taxon>Seohaeicola</taxon>
    </lineage>
</organism>
<evidence type="ECO:0000313" key="8">
    <source>
        <dbReference type="Proteomes" id="UP001595973"/>
    </source>
</evidence>
<keyword evidence="2" id="KW-0813">Transport</keyword>
<sequence length="282" mass="31409">MMQTVSPSAPDVRAELGALLEIRNAQIIYDNAVEAVRDVSLSVPEGAVVALLGSNGAGKSTLLKAVTGTLHLEEGELTKGSIRYAEEDIGHARTERIVSQGLILVPEGRRLFANLTVEENLTMGAYRKTAAEMRRLKSMVFDLFPRLHERRAQISGYLSGGEQQMVAVGRALMAEPRLLALDEPSLGLAPLIIDSIYQTIDRMRHELKMTIFLVEQNASQAMEIADYVYIMENGRVVLDGPAEKMRSNLDVQEYYLGFSAGGGERKSFRDIKHYKRRKRWLS</sequence>
<dbReference type="Proteomes" id="UP001595973">
    <property type="component" value="Unassembled WGS sequence"/>
</dbReference>
<dbReference type="Gene3D" id="3.40.50.300">
    <property type="entry name" value="P-loop containing nucleotide triphosphate hydrolases"/>
    <property type="match status" value="1"/>
</dbReference>
<dbReference type="RefSeq" id="WP_380720798.1">
    <property type="nucleotide sequence ID" value="NZ_JBHSGI010000031.1"/>
</dbReference>
<keyword evidence="4 7" id="KW-0067">ATP-binding</keyword>
<dbReference type="Pfam" id="PF00005">
    <property type="entry name" value="ABC_tran"/>
    <property type="match status" value="1"/>
</dbReference>
<dbReference type="SUPFAM" id="SSF52540">
    <property type="entry name" value="P-loop containing nucleoside triphosphate hydrolases"/>
    <property type="match status" value="1"/>
</dbReference>
<dbReference type="InterPro" id="IPR052156">
    <property type="entry name" value="BCAA_Transport_ATP-bd_LivF"/>
</dbReference>
<dbReference type="InterPro" id="IPR027417">
    <property type="entry name" value="P-loop_NTPase"/>
</dbReference>
<dbReference type="PANTHER" id="PTHR43820:SF4">
    <property type="entry name" value="HIGH-AFFINITY BRANCHED-CHAIN AMINO ACID TRANSPORT ATP-BINDING PROTEIN LIVF"/>
    <property type="match status" value="1"/>
</dbReference>
<evidence type="ECO:0000256" key="5">
    <source>
        <dbReference type="ARBA" id="ARBA00022970"/>
    </source>
</evidence>
<keyword evidence="3" id="KW-0547">Nucleotide-binding</keyword>
<dbReference type="GO" id="GO:0005524">
    <property type="term" value="F:ATP binding"/>
    <property type="evidence" value="ECO:0007669"/>
    <property type="project" value="UniProtKB-KW"/>
</dbReference>
<gene>
    <name evidence="7" type="ORF">ACFO5X_19765</name>
</gene>
<dbReference type="PROSITE" id="PS00211">
    <property type="entry name" value="ABC_TRANSPORTER_1"/>
    <property type="match status" value="1"/>
</dbReference>
<dbReference type="InterPro" id="IPR003593">
    <property type="entry name" value="AAA+_ATPase"/>
</dbReference>
<evidence type="ECO:0000256" key="2">
    <source>
        <dbReference type="ARBA" id="ARBA00022448"/>
    </source>
</evidence>
<feature type="domain" description="ABC transporter" evidence="6">
    <location>
        <begin position="20"/>
        <end position="258"/>
    </location>
</feature>
<keyword evidence="8" id="KW-1185">Reference proteome</keyword>
<accession>A0ABV9KLD5</accession>
<reference evidence="8" key="1">
    <citation type="journal article" date="2019" name="Int. J. Syst. Evol. Microbiol.">
        <title>The Global Catalogue of Microorganisms (GCM) 10K type strain sequencing project: providing services to taxonomists for standard genome sequencing and annotation.</title>
        <authorList>
            <consortium name="The Broad Institute Genomics Platform"/>
            <consortium name="The Broad Institute Genome Sequencing Center for Infectious Disease"/>
            <person name="Wu L."/>
            <person name="Ma J."/>
        </authorList>
    </citation>
    <scope>NUCLEOTIDE SEQUENCE [LARGE SCALE GENOMIC DNA]</scope>
    <source>
        <strain evidence="8">CGMCC 4.7283</strain>
    </source>
</reference>
<dbReference type="EMBL" id="JBHSGI010000031">
    <property type="protein sequence ID" value="MFC4670794.1"/>
    <property type="molecule type" value="Genomic_DNA"/>
</dbReference>
<evidence type="ECO:0000256" key="1">
    <source>
        <dbReference type="ARBA" id="ARBA00005417"/>
    </source>
</evidence>
<keyword evidence="5" id="KW-0029">Amino-acid transport</keyword>